<protein>
    <submittedName>
        <fullName evidence="1">Uncharacterized protein</fullName>
    </submittedName>
</protein>
<reference evidence="1 2" key="1">
    <citation type="submission" date="2019-01" db="EMBL/GenBank/DDBJ databases">
        <title>Lacunisphaera sp. strain TWA-58.</title>
        <authorList>
            <person name="Chen W.-M."/>
        </authorList>
    </citation>
    <scope>NUCLEOTIDE SEQUENCE [LARGE SCALE GENOMIC DNA]</scope>
    <source>
        <strain evidence="1 2">TWA-58</strain>
    </source>
</reference>
<proteinExistence type="predicted"/>
<accession>A0A4Q1C3F3</accession>
<organism evidence="1 2">
    <name type="scientific">Oleiharenicola lentus</name>
    <dbReference type="NCBI Taxonomy" id="2508720"/>
    <lineage>
        <taxon>Bacteria</taxon>
        <taxon>Pseudomonadati</taxon>
        <taxon>Verrucomicrobiota</taxon>
        <taxon>Opitutia</taxon>
        <taxon>Opitutales</taxon>
        <taxon>Opitutaceae</taxon>
        <taxon>Oleiharenicola</taxon>
    </lineage>
</organism>
<dbReference type="RefSeq" id="WP_129048514.1">
    <property type="nucleotide sequence ID" value="NZ_SDHX01000002.1"/>
</dbReference>
<dbReference type="EMBL" id="SDHX01000002">
    <property type="protein sequence ID" value="RXK52924.1"/>
    <property type="molecule type" value="Genomic_DNA"/>
</dbReference>
<dbReference type="OrthoDB" id="195871at2"/>
<dbReference type="AlphaFoldDB" id="A0A4Q1C3F3"/>
<sequence>MAKLSLNSALKGISGRIDNWVYRKYGDRTVLGRRPEFSGPPSAGQQAVRDRFRAAAAYAKTVLADPVQRLDYEALARARSVPLFALIMGDYLNPPEVTAIDLADYHGQAGDVIRMEAQDDVAVQAVSLEIRDATDAILEQGPAVLSGGRWSYAATAVVPAGATVTIQATATDRPGHTGARIVAWTNA</sequence>
<evidence type="ECO:0000313" key="1">
    <source>
        <dbReference type="EMBL" id="RXK52924.1"/>
    </source>
</evidence>
<dbReference type="Proteomes" id="UP000290218">
    <property type="component" value="Unassembled WGS sequence"/>
</dbReference>
<name>A0A4Q1C3F3_9BACT</name>
<comment type="caution">
    <text evidence="1">The sequence shown here is derived from an EMBL/GenBank/DDBJ whole genome shotgun (WGS) entry which is preliminary data.</text>
</comment>
<keyword evidence="2" id="KW-1185">Reference proteome</keyword>
<evidence type="ECO:0000313" key="2">
    <source>
        <dbReference type="Proteomes" id="UP000290218"/>
    </source>
</evidence>
<gene>
    <name evidence="1" type="ORF">ESB00_14525</name>
</gene>